<gene>
    <name evidence="7" type="ORF">GCM10011354_07370</name>
</gene>
<dbReference type="AlphaFoldDB" id="A0A8J3EWP2"/>
<protein>
    <recommendedName>
        <fullName evidence="6">Major facilitator superfamily (MFS) profile domain-containing protein</fullName>
    </recommendedName>
</protein>
<dbReference type="InterPro" id="IPR051337">
    <property type="entry name" value="OPA_Antiporter"/>
</dbReference>
<evidence type="ECO:0000313" key="8">
    <source>
        <dbReference type="Proteomes" id="UP000650511"/>
    </source>
</evidence>
<dbReference type="PROSITE" id="PS50850">
    <property type="entry name" value="MFS"/>
    <property type="match status" value="1"/>
</dbReference>
<feature type="transmembrane region" description="Helical" evidence="5">
    <location>
        <begin position="117"/>
        <end position="137"/>
    </location>
</feature>
<reference evidence="7" key="1">
    <citation type="journal article" date="2014" name="Int. J. Syst. Evol. Microbiol.">
        <title>Complete genome sequence of Corynebacterium casei LMG S-19264T (=DSM 44701T), isolated from a smear-ripened cheese.</title>
        <authorList>
            <consortium name="US DOE Joint Genome Institute (JGI-PGF)"/>
            <person name="Walter F."/>
            <person name="Albersmeier A."/>
            <person name="Kalinowski J."/>
            <person name="Ruckert C."/>
        </authorList>
    </citation>
    <scope>NUCLEOTIDE SEQUENCE</scope>
    <source>
        <strain evidence="7">CGMCC 1.14988</strain>
    </source>
</reference>
<dbReference type="GO" id="GO:0035435">
    <property type="term" value="P:phosphate ion transmembrane transport"/>
    <property type="evidence" value="ECO:0007669"/>
    <property type="project" value="TreeGrafter"/>
</dbReference>
<feature type="transmembrane region" description="Helical" evidence="5">
    <location>
        <begin position="292"/>
        <end position="310"/>
    </location>
</feature>
<feature type="transmembrane region" description="Helical" evidence="5">
    <location>
        <begin position="203"/>
        <end position="222"/>
    </location>
</feature>
<dbReference type="InterPro" id="IPR020846">
    <property type="entry name" value="MFS_dom"/>
</dbReference>
<reference evidence="7" key="2">
    <citation type="submission" date="2020-09" db="EMBL/GenBank/DDBJ databases">
        <authorList>
            <person name="Sun Q."/>
            <person name="Zhou Y."/>
        </authorList>
    </citation>
    <scope>NUCLEOTIDE SEQUENCE</scope>
    <source>
        <strain evidence="7">CGMCC 1.14988</strain>
    </source>
</reference>
<dbReference type="SUPFAM" id="SSF103473">
    <property type="entry name" value="MFS general substrate transporter"/>
    <property type="match status" value="1"/>
</dbReference>
<proteinExistence type="predicted"/>
<evidence type="ECO:0000256" key="5">
    <source>
        <dbReference type="SAM" id="Phobius"/>
    </source>
</evidence>
<evidence type="ECO:0000256" key="3">
    <source>
        <dbReference type="ARBA" id="ARBA00022989"/>
    </source>
</evidence>
<evidence type="ECO:0000256" key="2">
    <source>
        <dbReference type="ARBA" id="ARBA00022692"/>
    </source>
</evidence>
<evidence type="ECO:0000256" key="4">
    <source>
        <dbReference type="ARBA" id="ARBA00023136"/>
    </source>
</evidence>
<dbReference type="OrthoDB" id="6057322at2"/>
<evidence type="ECO:0000259" key="6">
    <source>
        <dbReference type="PROSITE" id="PS50850"/>
    </source>
</evidence>
<dbReference type="GO" id="GO:0061513">
    <property type="term" value="F:glucose 6-phosphate:phosphate antiporter activity"/>
    <property type="evidence" value="ECO:0007669"/>
    <property type="project" value="TreeGrafter"/>
</dbReference>
<feature type="transmembrane region" description="Helical" evidence="5">
    <location>
        <begin position="255"/>
        <end position="272"/>
    </location>
</feature>
<keyword evidence="2 5" id="KW-0812">Transmembrane</keyword>
<dbReference type="Gene3D" id="1.20.1250.20">
    <property type="entry name" value="MFS general substrate transporter like domains"/>
    <property type="match status" value="2"/>
</dbReference>
<dbReference type="PANTHER" id="PTHR43826:SF3">
    <property type="entry name" value="GLUCOSE-6-PHOSPHATE EXCHANGER SLC37A4"/>
    <property type="match status" value="1"/>
</dbReference>
<sequence>MLPPRVTGNPTQVAANKIVNNTVRRARVAARYGWWLSLEAPVRSEVRAVGGGALVFGMVFLDRLAPLYLIVVIREQEGLAAHQLALVPLTIGLGWAVAMGVGRWLSGRLSDRSRIALGAGGAGLVHVASALVGGWPAFLLLRFLGGVLAGTVAPPLTGLIFAWAPRRRRGLDAGILFSATRLLGSLVAPVVVLSVAVRADWRSALLTAAVLLLAATAAFWLITPPAPAASEAIETTAAQRREQARPVLARHGRRNITLATVFGILFACWLNVVSQTGPSVVVASLDVTPDTAGAIVGAFGIGGWLAALFVPMASDRVGRGLAVGTSTAVGGAAGLGLSLVLAVGSAPPWAPAVLFAFGGLTLGALPLALSVIPGEAVLRGDPGRAVIWPVFGAEVVGAAVLPAVALLGFLPERATLTIAAGALLASAALAKALVPPDRDEQSAEVPVPPA</sequence>
<keyword evidence="3 5" id="KW-1133">Transmembrane helix</keyword>
<dbReference type="InterPro" id="IPR011701">
    <property type="entry name" value="MFS"/>
</dbReference>
<dbReference type="PANTHER" id="PTHR43826">
    <property type="entry name" value="GLUCOSE-6-PHOSPHATE EXCHANGER SLC37A4"/>
    <property type="match status" value="1"/>
</dbReference>
<keyword evidence="8" id="KW-1185">Reference proteome</keyword>
<evidence type="ECO:0000313" key="7">
    <source>
        <dbReference type="EMBL" id="GGI04100.1"/>
    </source>
</evidence>
<feature type="domain" description="Major facilitator superfamily (MFS) profile" evidence="6">
    <location>
        <begin position="48"/>
        <end position="438"/>
    </location>
</feature>
<dbReference type="RefSeq" id="WP_130650778.1">
    <property type="nucleotide sequence ID" value="NZ_CP036250.1"/>
</dbReference>
<comment type="subcellular location">
    <subcellularLocation>
        <location evidence="1">Cell membrane</location>
        <topology evidence="1">Multi-pass membrane protein</topology>
    </subcellularLocation>
</comment>
<dbReference type="EMBL" id="BMHA01000002">
    <property type="protein sequence ID" value="GGI04100.1"/>
    <property type="molecule type" value="Genomic_DNA"/>
</dbReference>
<feature type="transmembrane region" description="Helical" evidence="5">
    <location>
        <begin position="349"/>
        <end position="373"/>
    </location>
</feature>
<feature type="transmembrane region" description="Helical" evidence="5">
    <location>
        <begin position="175"/>
        <end position="197"/>
    </location>
</feature>
<dbReference type="Proteomes" id="UP000650511">
    <property type="component" value="Unassembled WGS sequence"/>
</dbReference>
<comment type="caution">
    <text evidence="7">The sequence shown here is derived from an EMBL/GenBank/DDBJ whole genome shotgun (WGS) entry which is preliminary data.</text>
</comment>
<evidence type="ECO:0000256" key="1">
    <source>
        <dbReference type="ARBA" id="ARBA00004651"/>
    </source>
</evidence>
<dbReference type="InterPro" id="IPR036259">
    <property type="entry name" value="MFS_trans_sf"/>
</dbReference>
<feature type="transmembrane region" description="Helical" evidence="5">
    <location>
        <begin position="322"/>
        <end position="343"/>
    </location>
</feature>
<dbReference type="Pfam" id="PF07690">
    <property type="entry name" value="MFS_1"/>
    <property type="match status" value="1"/>
</dbReference>
<organism evidence="7 8">
    <name type="scientific">Egicoccus halophilus</name>
    <dbReference type="NCBI Taxonomy" id="1670830"/>
    <lineage>
        <taxon>Bacteria</taxon>
        <taxon>Bacillati</taxon>
        <taxon>Actinomycetota</taxon>
        <taxon>Nitriliruptoria</taxon>
        <taxon>Egicoccales</taxon>
        <taxon>Egicoccaceae</taxon>
        <taxon>Egicoccus</taxon>
    </lineage>
</organism>
<feature type="transmembrane region" description="Helical" evidence="5">
    <location>
        <begin position="85"/>
        <end position="105"/>
    </location>
</feature>
<feature type="transmembrane region" description="Helical" evidence="5">
    <location>
        <begin position="53"/>
        <end position="73"/>
    </location>
</feature>
<feature type="transmembrane region" description="Helical" evidence="5">
    <location>
        <begin position="385"/>
        <end position="410"/>
    </location>
</feature>
<keyword evidence="4 5" id="KW-0472">Membrane</keyword>
<accession>A0A8J3EWP2</accession>
<dbReference type="GO" id="GO:0005886">
    <property type="term" value="C:plasma membrane"/>
    <property type="evidence" value="ECO:0007669"/>
    <property type="project" value="UniProtKB-SubCell"/>
</dbReference>
<name>A0A8J3EWP2_9ACTN</name>
<feature type="transmembrane region" description="Helical" evidence="5">
    <location>
        <begin position="143"/>
        <end position="163"/>
    </location>
</feature>